<protein>
    <submittedName>
        <fullName evidence="3">Uncharacterized protein</fullName>
    </submittedName>
</protein>
<comment type="caution">
    <text evidence="3">The sequence shown here is derived from an EMBL/GenBank/DDBJ whole genome shotgun (WGS) entry which is preliminary data.</text>
</comment>
<dbReference type="PROSITE" id="PS50005">
    <property type="entry name" value="TPR"/>
    <property type="match status" value="3"/>
</dbReference>
<reference evidence="3 4" key="1">
    <citation type="submission" date="2014-10" db="EMBL/GenBank/DDBJ databases">
        <title>Draft genome of anammox bacterium scalindua brodae, obtained using differential coverage binning of sequence data from two enrichment reactors.</title>
        <authorList>
            <person name="Speth D.R."/>
            <person name="Russ L."/>
            <person name="Kartal B."/>
            <person name="Op den Camp H.J."/>
            <person name="Dutilh B.E."/>
            <person name="Jetten M.S."/>
        </authorList>
    </citation>
    <scope>NUCLEOTIDE SEQUENCE [LARGE SCALE GENOMIC DNA]</scope>
    <source>
        <strain evidence="3">RU1</strain>
    </source>
</reference>
<dbReference type="GO" id="GO:0006493">
    <property type="term" value="P:protein O-linked glycosylation"/>
    <property type="evidence" value="ECO:0007669"/>
    <property type="project" value="InterPro"/>
</dbReference>
<dbReference type="Proteomes" id="UP000030652">
    <property type="component" value="Unassembled WGS sequence"/>
</dbReference>
<dbReference type="SUPFAM" id="SSF48452">
    <property type="entry name" value="TPR-like"/>
    <property type="match status" value="1"/>
</dbReference>
<keyword evidence="2" id="KW-0812">Transmembrane</keyword>
<dbReference type="AlphaFoldDB" id="A0A0B0EGM4"/>
<feature type="repeat" description="TPR" evidence="1">
    <location>
        <begin position="120"/>
        <end position="153"/>
    </location>
</feature>
<organism evidence="3 4">
    <name type="scientific">Candidatus Scalindua brodae</name>
    <dbReference type="NCBI Taxonomy" id="237368"/>
    <lineage>
        <taxon>Bacteria</taxon>
        <taxon>Pseudomonadati</taxon>
        <taxon>Planctomycetota</taxon>
        <taxon>Candidatus Brocadiia</taxon>
        <taxon>Candidatus Brocadiales</taxon>
        <taxon>Candidatus Scalinduaceae</taxon>
        <taxon>Candidatus Scalindua</taxon>
    </lineage>
</organism>
<feature type="repeat" description="TPR" evidence="1">
    <location>
        <begin position="154"/>
        <end position="187"/>
    </location>
</feature>
<evidence type="ECO:0000313" key="4">
    <source>
        <dbReference type="Proteomes" id="UP000030652"/>
    </source>
</evidence>
<evidence type="ECO:0000313" key="3">
    <source>
        <dbReference type="EMBL" id="KHE90243.1"/>
    </source>
</evidence>
<gene>
    <name evidence="3" type="ORF">SCABRO_04005</name>
</gene>
<dbReference type="InterPro" id="IPR011990">
    <property type="entry name" value="TPR-like_helical_dom_sf"/>
</dbReference>
<dbReference type="PROSITE" id="PS50293">
    <property type="entry name" value="TPR_REGION"/>
    <property type="match status" value="2"/>
</dbReference>
<dbReference type="EMBL" id="JRYO01000274">
    <property type="protein sequence ID" value="KHE90243.1"/>
    <property type="molecule type" value="Genomic_DNA"/>
</dbReference>
<dbReference type="PANTHER" id="PTHR44366:SF1">
    <property type="entry name" value="UDP-N-ACETYLGLUCOSAMINE--PEPTIDE N-ACETYLGLUCOSAMINYLTRANSFERASE 110 KDA SUBUNIT"/>
    <property type="match status" value="1"/>
</dbReference>
<keyword evidence="2" id="KW-1133">Transmembrane helix</keyword>
<feature type="repeat" description="TPR" evidence="1">
    <location>
        <begin position="86"/>
        <end position="119"/>
    </location>
</feature>
<proteinExistence type="predicted"/>
<dbReference type="Gene3D" id="1.25.40.10">
    <property type="entry name" value="Tetratricopeptide repeat domain"/>
    <property type="match status" value="1"/>
</dbReference>
<dbReference type="InterPro" id="IPR006597">
    <property type="entry name" value="Sel1-like"/>
</dbReference>
<dbReference type="Pfam" id="PF13414">
    <property type="entry name" value="TPR_11"/>
    <property type="match status" value="2"/>
</dbReference>
<evidence type="ECO:0000256" key="1">
    <source>
        <dbReference type="PROSITE-ProRule" id="PRU00339"/>
    </source>
</evidence>
<dbReference type="eggNOG" id="COG0457">
    <property type="taxonomic scope" value="Bacteria"/>
</dbReference>
<dbReference type="InterPro" id="IPR037919">
    <property type="entry name" value="OGT"/>
</dbReference>
<name>A0A0B0EGM4_9BACT</name>
<dbReference type="GO" id="GO:0097363">
    <property type="term" value="F:protein O-acetylglucosaminyltransferase activity"/>
    <property type="evidence" value="ECO:0007669"/>
    <property type="project" value="TreeGrafter"/>
</dbReference>
<dbReference type="InterPro" id="IPR019734">
    <property type="entry name" value="TPR_rpt"/>
</dbReference>
<feature type="transmembrane region" description="Helical" evidence="2">
    <location>
        <begin position="17"/>
        <end position="34"/>
    </location>
</feature>
<dbReference type="SMART" id="SM00028">
    <property type="entry name" value="TPR"/>
    <property type="match status" value="5"/>
</dbReference>
<keyword evidence="1" id="KW-0802">TPR repeat</keyword>
<keyword evidence="2" id="KW-0472">Membrane</keyword>
<sequence length="295" mass="33176">MLQSFISLYLKAVKEQLLRFSAIVSLVLFLSKLLTKQCVRYVCIVVLIAGVFYNNFGMSYTHAQSEGIAETEITVSTERHSLGRDAIDHFNLGVGHQKRGNAIKAIEEYEKVLKSDPDNAEAHNNLGAIYKEQGNLDKALEHYQFVIASNPEMDEVHNNLGVIYYLRGDHEEAVEEYRKALELNPDNLMCLINLGLVYKAQGMELKTIDTLETILSIEPFQAEAHYNLAILYEELGHLEAAIQHYTLFVNNAGTGYPDLAERVTGHIEDLKVTSGEVLRRDGIGVFPSLPENRAY</sequence>
<feature type="transmembrane region" description="Helical" evidence="2">
    <location>
        <begin position="41"/>
        <end position="60"/>
    </location>
</feature>
<dbReference type="Pfam" id="PF13431">
    <property type="entry name" value="TPR_17"/>
    <property type="match status" value="1"/>
</dbReference>
<dbReference type="PANTHER" id="PTHR44366">
    <property type="entry name" value="UDP-N-ACETYLGLUCOSAMINE--PEPTIDE N-ACETYLGLUCOSAMINYLTRANSFERASE 110 KDA SUBUNIT"/>
    <property type="match status" value="1"/>
</dbReference>
<accession>A0A0B0EGM4</accession>
<evidence type="ECO:0000256" key="2">
    <source>
        <dbReference type="SAM" id="Phobius"/>
    </source>
</evidence>
<dbReference type="SMART" id="SM00671">
    <property type="entry name" value="SEL1"/>
    <property type="match status" value="3"/>
</dbReference>